<evidence type="ECO:0000256" key="2">
    <source>
        <dbReference type="SAM" id="MobiDB-lite"/>
    </source>
</evidence>
<comment type="caution">
    <text evidence="4">The sequence shown here is derived from an EMBL/GenBank/DDBJ whole genome shotgun (WGS) entry which is preliminary data.</text>
</comment>
<protein>
    <submittedName>
        <fullName evidence="4">AbrB family transcriptional regulator</fullName>
    </submittedName>
</protein>
<evidence type="ECO:0000259" key="3">
    <source>
        <dbReference type="PROSITE" id="PS51740"/>
    </source>
</evidence>
<dbReference type="RefSeq" id="WP_038066438.1">
    <property type="nucleotide sequence ID" value="NZ_JPSL02000040.1"/>
</dbReference>
<reference evidence="4 5" key="1">
    <citation type="journal article" date="2015" name="Genome Announc.">
        <title>Draft Genome Sequence of the Thermophile Thermus filiformis ATCC 43280, Producer of Carotenoid-(Di)glucoside-Branched Fatty Acid (Di)esters and Source of Hyperthermostable Enzymes of Biotechnological Interest.</title>
        <authorList>
            <person name="Mandelli F."/>
            <person name="Oliveira Ramires B."/>
            <person name="Couger M.B."/>
            <person name="Paixao D.A."/>
            <person name="Camilo C.M."/>
            <person name="Polikarpov I."/>
            <person name="Prade R."/>
            <person name="Riano-Pachon D.M."/>
            <person name="Squina F.M."/>
        </authorList>
    </citation>
    <scope>NUCLEOTIDE SEQUENCE [LARGE SCALE GENOMIC DNA]</scope>
    <source>
        <strain evidence="4 5">ATCC 43280</strain>
    </source>
</reference>
<organism evidence="4 5">
    <name type="scientific">Thermus filiformis</name>
    <dbReference type="NCBI Taxonomy" id="276"/>
    <lineage>
        <taxon>Bacteria</taxon>
        <taxon>Thermotogati</taxon>
        <taxon>Deinococcota</taxon>
        <taxon>Deinococci</taxon>
        <taxon>Thermales</taxon>
        <taxon>Thermaceae</taxon>
        <taxon>Thermus</taxon>
    </lineage>
</organism>
<feature type="domain" description="SpoVT-AbrB" evidence="3">
    <location>
        <begin position="1"/>
        <end position="46"/>
    </location>
</feature>
<gene>
    <name evidence="4" type="ORF">THFILI_11840</name>
</gene>
<dbReference type="OrthoDB" id="9811597at2"/>
<dbReference type="Pfam" id="PF04014">
    <property type="entry name" value="MazE_antitoxin"/>
    <property type="match status" value="1"/>
</dbReference>
<feature type="region of interest" description="Disordered" evidence="2">
    <location>
        <begin position="54"/>
        <end position="80"/>
    </location>
</feature>
<dbReference type="SUPFAM" id="SSF89447">
    <property type="entry name" value="AbrB/MazE/MraZ-like"/>
    <property type="match status" value="1"/>
</dbReference>
<accession>A0A0D6XC31</accession>
<proteinExistence type="predicted"/>
<feature type="compositionally biased region" description="Basic and acidic residues" evidence="2">
    <location>
        <begin position="69"/>
        <end position="80"/>
    </location>
</feature>
<dbReference type="GO" id="GO:0003677">
    <property type="term" value="F:DNA binding"/>
    <property type="evidence" value="ECO:0007669"/>
    <property type="project" value="UniProtKB-UniRule"/>
</dbReference>
<name>A0A0D6XC31_THEFI</name>
<dbReference type="STRING" id="276.THFILI_11840"/>
<dbReference type="NCBIfam" id="TIGR01439">
    <property type="entry name" value="lp_hng_hel_AbrB"/>
    <property type="match status" value="1"/>
</dbReference>
<evidence type="ECO:0000256" key="1">
    <source>
        <dbReference type="PROSITE-ProRule" id="PRU01076"/>
    </source>
</evidence>
<keyword evidence="1" id="KW-0238">DNA-binding</keyword>
<dbReference type="InterPro" id="IPR037914">
    <property type="entry name" value="SpoVT-AbrB_sf"/>
</dbReference>
<evidence type="ECO:0000313" key="5">
    <source>
        <dbReference type="Proteomes" id="UP000030364"/>
    </source>
</evidence>
<dbReference type="EMBL" id="JPSL02000040">
    <property type="protein sequence ID" value="KIX84443.1"/>
    <property type="molecule type" value="Genomic_DNA"/>
</dbReference>
<keyword evidence="5" id="KW-1185">Reference proteome</keyword>
<evidence type="ECO:0000313" key="4">
    <source>
        <dbReference type="EMBL" id="KIX84443.1"/>
    </source>
</evidence>
<dbReference type="PROSITE" id="PS51740">
    <property type="entry name" value="SPOVT_ABRB"/>
    <property type="match status" value="1"/>
</dbReference>
<dbReference type="AlphaFoldDB" id="A0A0D6XC31"/>
<dbReference type="SMART" id="SM00966">
    <property type="entry name" value="SpoVT_AbrB"/>
    <property type="match status" value="1"/>
</dbReference>
<dbReference type="Proteomes" id="UP000030364">
    <property type="component" value="Unassembled WGS sequence"/>
</dbReference>
<sequence length="80" mass="8889">MVKSRLSSKGQITVPKPVREALGLAPGEEVVFELRQGEAVLRPRRRVPLEDLLGRLGGKRPFPGEEEETQAREAAWAREG</sequence>
<dbReference type="Gene3D" id="2.10.260.10">
    <property type="match status" value="1"/>
</dbReference>
<dbReference type="InterPro" id="IPR007159">
    <property type="entry name" value="SpoVT-AbrB_dom"/>
</dbReference>